<dbReference type="EMBL" id="CP038488">
    <property type="protein sequence ID" value="QFZ28950.1"/>
    <property type="molecule type" value="Genomic_DNA"/>
</dbReference>
<evidence type="ECO:0000313" key="2">
    <source>
        <dbReference type="Proteomes" id="UP000326582"/>
    </source>
</evidence>
<name>A0ACD0WNI6_CLALS</name>
<organism evidence="1 2">
    <name type="scientific">Clavispora lusitaniae</name>
    <name type="common">Candida lusitaniae</name>
    <dbReference type="NCBI Taxonomy" id="36911"/>
    <lineage>
        <taxon>Eukaryota</taxon>
        <taxon>Fungi</taxon>
        <taxon>Dikarya</taxon>
        <taxon>Ascomycota</taxon>
        <taxon>Saccharomycotina</taxon>
        <taxon>Pichiomycetes</taxon>
        <taxon>Metschnikowiaceae</taxon>
        <taxon>Clavispora</taxon>
    </lineage>
</organism>
<reference evidence="2" key="1">
    <citation type="journal article" date="2019" name="MBio">
        <title>Comparative genomics for the elucidation of multidrug resistance (MDR) in Candida lusitaniae.</title>
        <authorList>
            <person name="Kannan A."/>
            <person name="Asner S.A."/>
            <person name="Trachsel E."/>
            <person name="Kelly S."/>
            <person name="Parker J."/>
            <person name="Sanglard D."/>
        </authorList>
    </citation>
    <scope>NUCLEOTIDE SEQUENCE [LARGE SCALE GENOMIC DNA]</scope>
    <source>
        <strain evidence="2">P1</strain>
    </source>
</reference>
<gene>
    <name evidence="1" type="ORF">EJF14_50168</name>
</gene>
<accession>A0ACD0WNI6</accession>
<evidence type="ECO:0000313" key="1">
    <source>
        <dbReference type="EMBL" id="QFZ28950.1"/>
    </source>
</evidence>
<sequence length="422" mass="49004">MSIPVEVSEEFDPSIPAILPHDKVYLIQVGYKLFKLSGASLSSDAPSYFTTYFLQEENKDSVLFIDRSPTVFEKIYNHLQGYHINIENDYEFVYLLQDSYYFCLKRLQRSLEHDNIFANIGGKSFKIPKSLFVQSGNYPNFFSVHYESLFVDNRRLILAKNTIRPPPQMPPSVPNRSAELFSDLLEILRGNTVSIRNDAHRALLVKECRYYRFVELEQRILKHHILFNPITKETEIIMNLRDLQSRGIVNRSRDIKTELQVQYCRPHIRKEPLRNLIIQIDSTPDSEVKLILNKHTNVPLLICTNSVAHSFVHVFRNVAPKFTSDLENNTLGLLCGLSKAKVVINDQELKEDWFADFFESTDEPDAKRKKTNKNQCQGDFVEFRLIRSLWRVLIRGDLGRLHAVSIEGSTDQVFLNKSIDFI</sequence>
<dbReference type="Proteomes" id="UP000326582">
    <property type="component" value="Chromosome 5"/>
</dbReference>
<protein>
    <submittedName>
        <fullName evidence="1">BTB/POZ domain-containing protein</fullName>
    </submittedName>
</protein>
<keyword evidence="2" id="KW-1185">Reference proteome</keyword>
<proteinExistence type="predicted"/>